<proteinExistence type="predicted"/>
<evidence type="ECO:0000313" key="1">
    <source>
        <dbReference type="EMBL" id="EAR15857.1"/>
    </source>
</evidence>
<name>A4CLV8_ROBBH</name>
<protein>
    <submittedName>
        <fullName evidence="1">Uncharacterized protein</fullName>
    </submittedName>
</protein>
<keyword evidence="2" id="KW-1185">Reference proteome</keyword>
<dbReference type="STRING" id="313596.RB2501_16054"/>
<dbReference type="AlphaFoldDB" id="A4CLV8"/>
<dbReference type="OrthoDB" id="370799at2"/>
<dbReference type="RefSeq" id="WP_015755172.1">
    <property type="nucleotide sequence ID" value="NC_013222.1"/>
</dbReference>
<accession>A4CLV8</accession>
<gene>
    <name evidence="1" type="ordered locus">RB2501_16054</name>
</gene>
<sequence length="100" mass="11741">MPLPENVDEFEKTLDRQAPDTSWPDGLKALWWEGAGDWQASHDIAEAMKGPVGSWIHAYLHRREGDRWNAGYWYNRAGRPYPEHSLQEEFREIVAYLLQE</sequence>
<dbReference type="EMBL" id="CP001712">
    <property type="protein sequence ID" value="EAR15857.1"/>
    <property type="molecule type" value="Genomic_DNA"/>
</dbReference>
<evidence type="ECO:0000313" key="2">
    <source>
        <dbReference type="Proteomes" id="UP000009049"/>
    </source>
</evidence>
<dbReference type="KEGG" id="rbi:RB2501_16054"/>
<reference evidence="1 2" key="1">
    <citation type="journal article" date="2009" name="J. Bacteriol.">
        <title>Complete genome sequence of Robiginitalea biformata HTCC2501.</title>
        <authorList>
            <person name="Oh H.M."/>
            <person name="Giovannoni S.J."/>
            <person name="Lee K."/>
            <person name="Ferriera S."/>
            <person name="Johnson J."/>
            <person name="Cho J.C."/>
        </authorList>
    </citation>
    <scope>NUCLEOTIDE SEQUENCE [LARGE SCALE GENOMIC DNA]</scope>
    <source>
        <strain evidence="2">ATCC BAA-864 / HTCC2501 / KCTC 12146</strain>
    </source>
</reference>
<dbReference type="HOGENOM" id="CLU_165468_0_0_10"/>
<dbReference type="eggNOG" id="ENOG5032YM4">
    <property type="taxonomic scope" value="Bacteria"/>
</dbReference>
<dbReference type="Proteomes" id="UP000009049">
    <property type="component" value="Chromosome"/>
</dbReference>
<organism evidence="1 2">
    <name type="scientific">Robiginitalea biformata (strain ATCC BAA-864 / DSM 15991 / KCTC 12146 / HTCC2501)</name>
    <dbReference type="NCBI Taxonomy" id="313596"/>
    <lineage>
        <taxon>Bacteria</taxon>
        <taxon>Pseudomonadati</taxon>
        <taxon>Bacteroidota</taxon>
        <taxon>Flavobacteriia</taxon>
        <taxon>Flavobacteriales</taxon>
        <taxon>Flavobacteriaceae</taxon>
        <taxon>Robiginitalea</taxon>
    </lineage>
</organism>